<sequence length="74" mass="8360">MYKLTFNLVARKSDRKKRQDGGDCAGRQKIITHKMGVSAEGQCWEKISIEERLANKFRTLPSVLLTVAPKQGLI</sequence>
<gene>
    <name evidence="1" type="ORF">RRG08_026050</name>
</gene>
<proteinExistence type="predicted"/>
<comment type="caution">
    <text evidence="1">The sequence shown here is derived from an EMBL/GenBank/DDBJ whole genome shotgun (WGS) entry which is preliminary data.</text>
</comment>
<keyword evidence="2" id="KW-1185">Reference proteome</keyword>
<reference evidence="1" key="1">
    <citation type="journal article" date="2023" name="G3 (Bethesda)">
        <title>A reference genome for the long-term kleptoplast-retaining sea slug Elysia crispata morphotype clarki.</title>
        <authorList>
            <person name="Eastman K.E."/>
            <person name="Pendleton A.L."/>
            <person name="Shaikh M.A."/>
            <person name="Suttiyut T."/>
            <person name="Ogas R."/>
            <person name="Tomko P."/>
            <person name="Gavelis G."/>
            <person name="Widhalm J.R."/>
            <person name="Wisecaver J.H."/>
        </authorList>
    </citation>
    <scope>NUCLEOTIDE SEQUENCE</scope>
    <source>
        <strain evidence="1">ECLA1</strain>
    </source>
</reference>
<dbReference type="AlphaFoldDB" id="A0AAE0YZT1"/>
<accession>A0AAE0YZT1</accession>
<name>A0AAE0YZT1_9GAST</name>
<dbReference type="EMBL" id="JAWDGP010005093">
    <property type="protein sequence ID" value="KAK3759666.1"/>
    <property type="molecule type" value="Genomic_DNA"/>
</dbReference>
<dbReference type="Proteomes" id="UP001283361">
    <property type="component" value="Unassembled WGS sequence"/>
</dbReference>
<evidence type="ECO:0000313" key="2">
    <source>
        <dbReference type="Proteomes" id="UP001283361"/>
    </source>
</evidence>
<organism evidence="1 2">
    <name type="scientific">Elysia crispata</name>
    <name type="common">lettuce slug</name>
    <dbReference type="NCBI Taxonomy" id="231223"/>
    <lineage>
        <taxon>Eukaryota</taxon>
        <taxon>Metazoa</taxon>
        <taxon>Spiralia</taxon>
        <taxon>Lophotrochozoa</taxon>
        <taxon>Mollusca</taxon>
        <taxon>Gastropoda</taxon>
        <taxon>Heterobranchia</taxon>
        <taxon>Euthyneura</taxon>
        <taxon>Panpulmonata</taxon>
        <taxon>Sacoglossa</taxon>
        <taxon>Placobranchoidea</taxon>
        <taxon>Plakobranchidae</taxon>
        <taxon>Elysia</taxon>
    </lineage>
</organism>
<evidence type="ECO:0000313" key="1">
    <source>
        <dbReference type="EMBL" id="KAK3759666.1"/>
    </source>
</evidence>
<protein>
    <submittedName>
        <fullName evidence="1">Uncharacterized protein</fullName>
    </submittedName>
</protein>